<dbReference type="Proteomes" id="UP000239239">
    <property type="component" value="Unassembled WGS sequence"/>
</dbReference>
<dbReference type="AlphaFoldDB" id="A0A2S6EWA4"/>
<accession>A0A2S6EWA4</accession>
<evidence type="ECO:0000259" key="1">
    <source>
        <dbReference type="Pfam" id="PF26375"/>
    </source>
</evidence>
<proteinExistence type="predicted"/>
<name>A0A2S6EWA4_LEGPN</name>
<comment type="caution">
    <text evidence="2">The sequence shown here is derived from an EMBL/GenBank/DDBJ whole genome shotgun (WGS) entry which is preliminary data.</text>
</comment>
<dbReference type="NCBIfam" id="NF033873">
    <property type="entry name" value="SidJ_poly_Glu"/>
    <property type="match status" value="1"/>
</dbReference>
<evidence type="ECO:0000313" key="3">
    <source>
        <dbReference type="Proteomes" id="UP000239239"/>
    </source>
</evidence>
<protein>
    <submittedName>
        <fullName evidence="2">SidJ</fullName>
    </submittedName>
</protein>
<evidence type="ECO:0000313" key="2">
    <source>
        <dbReference type="EMBL" id="PPK29469.1"/>
    </source>
</evidence>
<dbReference type="OrthoDB" id="5649901at2"/>
<sequence>MFSYLDKLLDGIFGYQKPDTSQLSTSTPPTLTTVPLKQEYFVKIGESETQDLGLLPVVSKRHNQSVPLEEIPFEDTRLELIELYIALLKQYVLDEKLQSILAQYLISHYLFLKTIAASERNKGRKDLYLNLSQKVADYLEKNESKIWSMAVECTKTSEYPIVSWIKNHQLHFNFIRAFILDNNKKPLTHNQRAFMQQYRDSTAFFFPNQVYLAWLTQSYESDSILNPMYRESRSTHYYHANITDNLLLRTRPKEVNFGSQHFFQKGKGSVKNRFRFNINDGKLLRIQGRTLLFSTDKGNEIIAVKVQKKGEPQSALSSEFQMADYLLKHQRRLNLQSQLPIPLSQYSINRAEILEKCRKSPGFEKFENLISDAKNLEIYVYKATPSYFTYLHDKQQSLRQFTSSVQKNVHDLFVLLREGIVFPYLADMFHTHIDKGKRKDRGRYQALVELLSALQSQMGRLDKWQKAVEFVNLRVSGIADLGDSLPLTSFLTVSDWTKHYHEELLTGAYHPSFLFLDKSSGSVRSLFNSRRKVFGNYLYLNIIAEYLLVIQLAIGSYGDKVTRKMDTKSKAKVWEHLGELMFSTCAEAVNLITGMPKSRALAFIKQRANVRKHIQQTLFWMTPDYSNMDSLSIQSQQSNMYSGESDYEINGDLVPGLGLSLDGINQDLGDYNQASPLRELEKLLYATVTLIEGTQQLDKQFFQQLDETEKMILSAAGSDKCYQSVAKLLDLARPGCQMQRRLAFSYYETIKRIYPYQNPSDVRFELVAKEEAIIKIQRFWREHKKENQSLEKGFDFDRNIIPSQSSL</sequence>
<dbReference type="EMBL" id="PQWY01000017">
    <property type="protein sequence ID" value="PPK29469.1"/>
    <property type="molecule type" value="Genomic_DNA"/>
</dbReference>
<dbReference type="Pfam" id="PF26375">
    <property type="entry name" value="SidJ_CaM_N"/>
    <property type="match status" value="1"/>
</dbReference>
<reference evidence="2 3" key="1">
    <citation type="submission" date="2018-02" db="EMBL/GenBank/DDBJ databases">
        <title>Draft genome sequences of four Legionella pneumophila clinical strains isolated in Ontario.</title>
        <authorList>
            <person name="Fortuna A."/>
            <person name="Ramnarine R."/>
            <person name="Li A."/>
            <person name="Frantz C."/>
            <person name="Mallo G."/>
        </authorList>
    </citation>
    <scope>NUCLEOTIDE SEQUENCE [LARGE SCALE GENOMIC DNA]</scope>
    <source>
        <strain evidence="2 3">LG61</strain>
    </source>
</reference>
<dbReference type="InterPro" id="IPR059085">
    <property type="entry name" value="SidJ_N"/>
</dbReference>
<gene>
    <name evidence="2" type="ORF">C3928_12910</name>
</gene>
<feature type="domain" description="Calmodulin-dependent glutamylase SidJ N-terminal" evidence="1">
    <location>
        <begin position="74"/>
        <end position="255"/>
    </location>
</feature>
<organism evidence="2 3">
    <name type="scientific">Legionella pneumophila</name>
    <dbReference type="NCBI Taxonomy" id="446"/>
    <lineage>
        <taxon>Bacteria</taxon>
        <taxon>Pseudomonadati</taxon>
        <taxon>Pseudomonadota</taxon>
        <taxon>Gammaproteobacteria</taxon>
        <taxon>Legionellales</taxon>
        <taxon>Legionellaceae</taxon>
        <taxon>Legionella</taxon>
    </lineage>
</organism>
<dbReference type="RefSeq" id="WP_027228477.1">
    <property type="nucleotide sequence ID" value="NZ_CP017601.1"/>
</dbReference>